<dbReference type="OrthoDB" id="3775810at2"/>
<keyword evidence="1" id="KW-1133">Transmembrane helix</keyword>
<name>A0A372GHG3_9ACTN</name>
<reference evidence="3 4" key="1">
    <citation type="submission" date="2018-08" db="EMBL/GenBank/DDBJ databases">
        <title>Actinomadura spongicola sp. nov., isolated from marine sponge Leucetta chagosensis.</title>
        <authorList>
            <person name="Li L."/>
            <person name="Lin H.W."/>
        </authorList>
    </citation>
    <scope>NUCLEOTIDE SEQUENCE [LARGE SCALE GENOMIC DNA]</scope>
    <source>
        <strain evidence="3 4">LHW52907</strain>
    </source>
</reference>
<dbReference type="Proteomes" id="UP000262882">
    <property type="component" value="Unassembled WGS sequence"/>
</dbReference>
<dbReference type="Pfam" id="PF13785">
    <property type="entry name" value="DUF4178"/>
    <property type="match status" value="1"/>
</dbReference>
<organism evidence="3 4">
    <name type="scientific">Actinomadura spongiicola</name>
    <dbReference type="NCBI Taxonomy" id="2303421"/>
    <lineage>
        <taxon>Bacteria</taxon>
        <taxon>Bacillati</taxon>
        <taxon>Actinomycetota</taxon>
        <taxon>Actinomycetes</taxon>
        <taxon>Streptosporangiales</taxon>
        <taxon>Thermomonosporaceae</taxon>
        <taxon>Actinomadura</taxon>
    </lineage>
</organism>
<proteinExistence type="predicted"/>
<keyword evidence="4" id="KW-1185">Reference proteome</keyword>
<dbReference type="EMBL" id="QVNQ01000004">
    <property type="protein sequence ID" value="RFS84810.1"/>
    <property type="molecule type" value="Genomic_DNA"/>
</dbReference>
<gene>
    <name evidence="3" type="ORF">D0T12_14920</name>
</gene>
<evidence type="ECO:0000313" key="4">
    <source>
        <dbReference type="Proteomes" id="UP000262882"/>
    </source>
</evidence>
<dbReference type="InterPro" id="IPR025235">
    <property type="entry name" value="DUF4178"/>
</dbReference>
<protein>
    <submittedName>
        <fullName evidence="3">DUF4178 domain-containing protein</fullName>
    </submittedName>
</protein>
<evidence type="ECO:0000259" key="2">
    <source>
        <dbReference type="Pfam" id="PF13785"/>
    </source>
</evidence>
<dbReference type="AlphaFoldDB" id="A0A372GHG3"/>
<feature type="transmembrane region" description="Helical" evidence="1">
    <location>
        <begin position="6"/>
        <end position="29"/>
    </location>
</feature>
<keyword evidence="1" id="KW-0472">Membrane</keyword>
<keyword evidence="1" id="KW-0812">Transmembrane</keyword>
<accession>A0A372GHG3</accession>
<feature type="domain" description="DUF4178" evidence="2">
    <location>
        <begin position="65"/>
        <end position="200"/>
    </location>
</feature>
<sequence length="212" mass="23071">MEVYVSGPVIVILLALILVALIVLIVVLLRRRSGTGPSAPAPAPAAPRDPFAAEDQVAGDPRTLKAGDMVEYLGTRYFVRGSLRLKEGGYTWSEHLLDADTIEGTKVWISVEEDPDLEVVWWTEHDPGEVTPTERTIVVDGVEYRRDEHGTADYTSEGTTGVGVQGRVEYVDYEGPRGKYLSFEQYGGGRWEAGLGERVPTGSMTIYPGSGG</sequence>
<comment type="caution">
    <text evidence="3">The sequence shown here is derived from an EMBL/GenBank/DDBJ whole genome shotgun (WGS) entry which is preliminary data.</text>
</comment>
<evidence type="ECO:0000313" key="3">
    <source>
        <dbReference type="EMBL" id="RFS84810.1"/>
    </source>
</evidence>
<evidence type="ECO:0000256" key="1">
    <source>
        <dbReference type="SAM" id="Phobius"/>
    </source>
</evidence>